<dbReference type="Pfam" id="PF00392">
    <property type="entry name" value="GntR"/>
    <property type="match status" value="1"/>
</dbReference>
<keyword evidence="6" id="KW-1185">Reference proteome</keyword>
<reference evidence="5 6" key="1">
    <citation type="journal article" date="2021" name="Sci. Rep.">
        <title>Genome analysis of a halophilic bacterium Halomonas malpeensis YU-PRIM-29(T) reveals its exopolysaccharide and pigment producing capabilities.</title>
        <authorList>
            <person name="Athmika"/>
            <person name="Ghate S.D."/>
            <person name="Arun A.B."/>
            <person name="Rao S.S."/>
            <person name="Kumar S.T.A."/>
            <person name="Kandiyil M.K."/>
            <person name="Saptami K."/>
            <person name="Rekha P.D."/>
        </authorList>
    </citation>
    <scope>NUCLEOTIDE SEQUENCE [LARGE SCALE GENOMIC DNA]</scope>
    <source>
        <strain evidence="6">prim 29</strain>
    </source>
</reference>
<dbReference type="InterPro" id="IPR011711">
    <property type="entry name" value="GntR_C"/>
</dbReference>
<dbReference type="EMBL" id="WHVL01000001">
    <property type="protein sequence ID" value="MCB8887908.1"/>
    <property type="molecule type" value="Genomic_DNA"/>
</dbReference>
<accession>A0ABS8DPF1</accession>
<organism evidence="5 6">
    <name type="scientific">Vreelandella malpeensis</name>
    <dbReference type="NCBI Taxonomy" id="1172368"/>
    <lineage>
        <taxon>Bacteria</taxon>
        <taxon>Pseudomonadati</taxon>
        <taxon>Pseudomonadota</taxon>
        <taxon>Gammaproteobacteria</taxon>
        <taxon>Oceanospirillales</taxon>
        <taxon>Halomonadaceae</taxon>
        <taxon>Vreelandella</taxon>
    </lineage>
</organism>
<dbReference type="InterPro" id="IPR000524">
    <property type="entry name" value="Tscrpt_reg_HTH_GntR"/>
</dbReference>
<evidence type="ECO:0000259" key="4">
    <source>
        <dbReference type="PROSITE" id="PS50949"/>
    </source>
</evidence>
<dbReference type="InterPro" id="IPR036390">
    <property type="entry name" value="WH_DNA-bd_sf"/>
</dbReference>
<keyword evidence="3" id="KW-0804">Transcription</keyword>
<feature type="domain" description="HTH gntR-type" evidence="4">
    <location>
        <begin position="22"/>
        <end position="90"/>
    </location>
</feature>
<dbReference type="SUPFAM" id="SSF48008">
    <property type="entry name" value="GntR ligand-binding domain-like"/>
    <property type="match status" value="1"/>
</dbReference>
<dbReference type="InterPro" id="IPR008920">
    <property type="entry name" value="TF_FadR/GntR_C"/>
</dbReference>
<dbReference type="Pfam" id="PF07729">
    <property type="entry name" value="FCD"/>
    <property type="match status" value="1"/>
</dbReference>
<evidence type="ECO:0000256" key="3">
    <source>
        <dbReference type="ARBA" id="ARBA00023163"/>
    </source>
</evidence>
<dbReference type="Gene3D" id="1.10.10.10">
    <property type="entry name" value="Winged helix-like DNA-binding domain superfamily/Winged helix DNA-binding domain"/>
    <property type="match status" value="1"/>
</dbReference>
<keyword evidence="1" id="KW-0805">Transcription regulation</keyword>
<dbReference type="SUPFAM" id="SSF46785">
    <property type="entry name" value="Winged helix' DNA-binding domain"/>
    <property type="match status" value="1"/>
</dbReference>
<comment type="caution">
    <text evidence="5">The sequence shown here is derived from an EMBL/GenBank/DDBJ whole genome shotgun (WGS) entry which is preliminary data.</text>
</comment>
<dbReference type="PRINTS" id="PR00035">
    <property type="entry name" value="HTHGNTR"/>
</dbReference>
<keyword evidence="2" id="KW-0238">DNA-binding</keyword>
<dbReference type="PANTHER" id="PTHR43537">
    <property type="entry name" value="TRANSCRIPTIONAL REGULATOR, GNTR FAMILY"/>
    <property type="match status" value="1"/>
</dbReference>
<dbReference type="InterPro" id="IPR036388">
    <property type="entry name" value="WH-like_DNA-bd_sf"/>
</dbReference>
<protein>
    <submittedName>
        <fullName evidence="5">FadR family transcriptional regulator</fullName>
    </submittedName>
</protein>
<evidence type="ECO:0000313" key="6">
    <source>
        <dbReference type="Proteomes" id="UP001319882"/>
    </source>
</evidence>
<name>A0ABS8DPF1_9GAMM</name>
<dbReference type="Gene3D" id="1.20.120.530">
    <property type="entry name" value="GntR ligand-binding domain-like"/>
    <property type="match status" value="1"/>
</dbReference>
<gene>
    <name evidence="5" type="ORF">GEV37_02030</name>
</gene>
<dbReference type="CDD" id="cd07377">
    <property type="entry name" value="WHTH_GntR"/>
    <property type="match status" value="1"/>
</dbReference>
<dbReference type="PANTHER" id="PTHR43537:SF45">
    <property type="entry name" value="GNTR FAMILY REGULATORY PROTEIN"/>
    <property type="match status" value="1"/>
</dbReference>
<dbReference type="SMART" id="SM00345">
    <property type="entry name" value="HTH_GNTR"/>
    <property type="match status" value="1"/>
</dbReference>
<dbReference type="RefSeq" id="WP_227388506.1">
    <property type="nucleotide sequence ID" value="NZ_JBHSCJ010000003.1"/>
</dbReference>
<proteinExistence type="predicted"/>
<sequence length="243" mass="27144">MTTKTNVEKTKVEKTNVDKTKVERIKALYDDLHHAILRGQYLRGAKLPTEAALSMRYGLGRSAVREVTARLKEEGLVIARQGAGLFVAARPATALDAPSFVDSRDDLDALFDFRLLIETESAALAATRQRPGDIDRIEAKAMALRRLFRNGKQGTQEDFDFHLEIAKTAGNKFLLSSLLALQTGVIFGARFSQPKSERDLILHAQQVTQEHDEIVVALRERSDARARAAMRRHIHASLGRIME</sequence>
<evidence type="ECO:0000256" key="1">
    <source>
        <dbReference type="ARBA" id="ARBA00023015"/>
    </source>
</evidence>
<dbReference type="SMART" id="SM00895">
    <property type="entry name" value="FCD"/>
    <property type="match status" value="1"/>
</dbReference>
<evidence type="ECO:0000313" key="5">
    <source>
        <dbReference type="EMBL" id="MCB8887908.1"/>
    </source>
</evidence>
<dbReference type="Proteomes" id="UP001319882">
    <property type="component" value="Unassembled WGS sequence"/>
</dbReference>
<evidence type="ECO:0000256" key="2">
    <source>
        <dbReference type="ARBA" id="ARBA00023125"/>
    </source>
</evidence>
<dbReference type="PROSITE" id="PS50949">
    <property type="entry name" value="HTH_GNTR"/>
    <property type="match status" value="1"/>
</dbReference>